<dbReference type="GO" id="GO:0015995">
    <property type="term" value="P:chlorophyll biosynthetic process"/>
    <property type="evidence" value="ECO:0007669"/>
    <property type="project" value="UniProtKB-KW"/>
</dbReference>
<dbReference type="CDD" id="cd13958">
    <property type="entry name" value="PT_UbiA_chlorophyll"/>
    <property type="match status" value="1"/>
</dbReference>
<dbReference type="InterPro" id="IPR044878">
    <property type="entry name" value="UbiA_sf"/>
</dbReference>
<keyword evidence="5 7" id="KW-0472">Membrane</keyword>
<dbReference type="STRING" id="1612308.SAMN05444581_11419"/>
<keyword evidence="3 7" id="KW-0812">Transmembrane</keyword>
<feature type="transmembrane region" description="Helical" evidence="7">
    <location>
        <begin position="281"/>
        <end position="302"/>
    </location>
</feature>
<evidence type="ECO:0000256" key="7">
    <source>
        <dbReference type="SAM" id="Phobius"/>
    </source>
</evidence>
<evidence type="ECO:0000256" key="5">
    <source>
        <dbReference type="ARBA" id="ARBA00023136"/>
    </source>
</evidence>
<evidence type="ECO:0000256" key="4">
    <source>
        <dbReference type="ARBA" id="ARBA00022989"/>
    </source>
</evidence>
<dbReference type="InterPro" id="IPR000537">
    <property type="entry name" value="UbiA_prenyltransferase"/>
</dbReference>
<evidence type="ECO:0000256" key="2">
    <source>
        <dbReference type="ARBA" id="ARBA00022475"/>
    </source>
</evidence>
<dbReference type="InterPro" id="IPR006372">
    <property type="entry name" value="Chl_synth"/>
</dbReference>
<accession>A0A1I4BBG3</accession>
<dbReference type="GO" id="GO:0016765">
    <property type="term" value="F:transferase activity, transferring alkyl or aryl (other than methyl) groups"/>
    <property type="evidence" value="ECO:0007669"/>
    <property type="project" value="InterPro"/>
</dbReference>
<dbReference type="InterPro" id="IPR050475">
    <property type="entry name" value="Prenyltransferase_related"/>
</dbReference>
<feature type="transmembrane region" description="Helical" evidence="7">
    <location>
        <begin position="251"/>
        <end position="269"/>
    </location>
</feature>
<dbReference type="Gene3D" id="1.10.357.140">
    <property type="entry name" value="UbiA prenyltransferase"/>
    <property type="match status" value="1"/>
</dbReference>
<reference evidence="8 9" key="1">
    <citation type="submission" date="2016-10" db="EMBL/GenBank/DDBJ databases">
        <authorList>
            <person name="de Groot N.N."/>
        </authorList>
    </citation>
    <scope>NUCLEOTIDE SEQUENCE [LARGE SCALE GENOMIC DNA]</scope>
    <source>
        <strain evidence="8 9">NE2</strain>
    </source>
</reference>
<keyword evidence="4 7" id="KW-1133">Transmembrane helix</keyword>
<feature type="transmembrane region" description="Helical" evidence="7">
    <location>
        <begin position="148"/>
        <end position="175"/>
    </location>
</feature>
<dbReference type="Pfam" id="PF01040">
    <property type="entry name" value="UbiA"/>
    <property type="match status" value="1"/>
</dbReference>
<keyword evidence="9" id="KW-1185">Reference proteome</keyword>
<dbReference type="NCBIfam" id="TIGR01476">
    <property type="entry name" value="chlor_syn_BchG"/>
    <property type="match status" value="1"/>
</dbReference>
<evidence type="ECO:0000313" key="8">
    <source>
        <dbReference type="EMBL" id="SFK66128.1"/>
    </source>
</evidence>
<evidence type="ECO:0000256" key="3">
    <source>
        <dbReference type="ARBA" id="ARBA00022692"/>
    </source>
</evidence>
<dbReference type="RefSeq" id="WP_244532349.1">
    <property type="nucleotide sequence ID" value="NZ_FOSN01000014.1"/>
</dbReference>
<dbReference type="PANTHER" id="PTHR42723:SF1">
    <property type="entry name" value="CHLOROPHYLL SYNTHASE, CHLOROPLASTIC"/>
    <property type="match status" value="1"/>
</dbReference>
<evidence type="ECO:0000256" key="6">
    <source>
        <dbReference type="ARBA" id="ARBA00023171"/>
    </source>
</evidence>
<sequence length="306" mass="32458">MPRLIATLDERTRLPAPRAIVELLKPITWFPPMWAFGCGVAASPQPTEGRWPTIIAGLILAGPLVCATSQAVNDWFDRGVDAINEPDRPIPSGRIPGAWGLYIASAWTALSLLVAAMLGVWVFAAAAIGLALAWAYSAPPLRLKRNGWWGNAACGLCYEGLAWITGGAVMAGGVLPDWRSLTLAGLYSFGAHGIMTLNDFKSIEGDRQMGLGSLPVRLGVNNAARVACIVMALPQIAVAGLLLVWGRPVHAGLIVLALAAQAMMMSRFLKAPREKATWYSGAGIPLYVLGMLVSALAVHSILLETS</sequence>
<dbReference type="GO" id="GO:0016020">
    <property type="term" value="C:membrane"/>
    <property type="evidence" value="ECO:0007669"/>
    <property type="project" value="UniProtKB-SubCell"/>
</dbReference>
<dbReference type="NCBIfam" id="NF005742">
    <property type="entry name" value="PRK07566.1"/>
    <property type="match status" value="1"/>
</dbReference>
<dbReference type="Gene3D" id="1.20.120.1780">
    <property type="entry name" value="UbiA prenyltransferase"/>
    <property type="match status" value="1"/>
</dbReference>
<protein>
    <submittedName>
        <fullName evidence="8">Chlorophyll synthase</fullName>
    </submittedName>
</protein>
<organism evidence="8 9">
    <name type="scientific">Methylocapsa palsarum</name>
    <dbReference type="NCBI Taxonomy" id="1612308"/>
    <lineage>
        <taxon>Bacteria</taxon>
        <taxon>Pseudomonadati</taxon>
        <taxon>Pseudomonadota</taxon>
        <taxon>Alphaproteobacteria</taxon>
        <taxon>Hyphomicrobiales</taxon>
        <taxon>Beijerinckiaceae</taxon>
        <taxon>Methylocapsa</taxon>
    </lineage>
</organism>
<comment type="subcellular location">
    <subcellularLocation>
        <location evidence="1">Membrane</location>
        <topology evidence="1">Multi-pass membrane protein</topology>
    </subcellularLocation>
</comment>
<evidence type="ECO:0000313" key="9">
    <source>
        <dbReference type="Proteomes" id="UP000198755"/>
    </source>
</evidence>
<feature type="transmembrane region" description="Helical" evidence="7">
    <location>
        <begin position="222"/>
        <end position="245"/>
    </location>
</feature>
<name>A0A1I4BBG3_9HYPH</name>
<dbReference type="AlphaFoldDB" id="A0A1I4BBG3"/>
<evidence type="ECO:0000256" key="1">
    <source>
        <dbReference type="ARBA" id="ARBA00004141"/>
    </source>
</evidence>
<keyword evidence="6" id="KW-0149">Chlorophyll biosynthesis</keyword>
<dbReference type="PANTHER" id="PTHR42723">
    <property type="entry name" value="CHLOROPHYLL SYNTHASE"/>
    <property type="match status" value="1"/>
</dbReference>
<dbReference type="Proteomes" id="UP000198755">
    <property type="component" value="Unassembled WGS sequence"/>
</dbReference>
<gene>
    <name evidence="8" type="ORF">SAMN05444581_11419</name>
</gene>
<proteinExistence type="predicted"/>
<keyword evidence="2" id="KW-1003">Cell membrane</keyword>
<feature type="transmembrane region" description="Helical" evidence="7">
    <location>
        <begin position="109"/>
        <end position="136"/>
    </location>
</feature>
<dbReference type="EMBL" id="FOSN01000014">
    <property type="protein sequence ID" value="SFK66128.1"/>
    <property type="molecule type" value="Genomic_DNA"/>
</dbReference>